<dbReference type="Gene3D" id="1.10.1740.10">
    <property type="match status" value="1"/>
</dbReference>
<dbReference type="InterPro" id="IPR007627">
    <property type="entry name" value="RNA_pol_sigma70_r2"/>
</dbReference>
<dbReference type="InterPro" id="IPR013325">
    <property type="entry name" value="RNA_pol_sigma_r2"/>
</dbReference>
<dbReference type="InterPro" id="IPR013324">
    <property type="entry name" value="RNA_pol_sigma_r3/r4-like"/>
</dbReference>
<dbReference type="GO" id="GO:0016987">
    <property type="term" value="F:sigma factor activity"/>
    <property type="evidence" value="ECO:0007669"/>
    <property type="project" value="UniProtKB-KW"/>
</dbReference>
<dbReference type="SUPFAM" id="SSF88946">
    <property type="entry name" value="Sigma2 domain of RNA polymerase sigma factors"/>
    <property type="match status" value="1"/>
</dbReference>
<evidence type="ECO:0000313" key="7">
    <source>
        <dbReference type="EMBL" id="CEQ03829.1"/>
    </source>
</evidence>
<dbReference type="Proteomes" id="UP000049127">
    <property type="component" value="Unassembled WGS sequence"/>
</dbReference>
<evidence type="ECO:0000256" key="1">
    <source>
        <dbReference type="ARBA" id="ARBA00010641"/>
    </source>
</evidence>
<sequence length="176" mass="20918">MNDVNLIDRLVQKDESALEELIEIYGDLIYRASNKILNNRELSEECVNIVLLKIWDGIKYYKKEEGLFKNWIFTLCKYTAIDIMRKEAKHTKNISKLEEYESKEDNIEDMVLMKEIIGEINKRLDELKEIDKEIFRERFENESRVKDISNKIGITPKAISLRIMRIKKFLKGINRG</sequence>
<feature type="domain" description="RNA polymerase sigma-70 region 2" evidence="6">
    <location>
        <begin position="21"/>
        <end position="88"/>
    </location>
</feature>
<keyword evidence="4" id="KW-0238">DNA-binding</keyword>
<proteinExistence type="inferred from homology"/>
<evidence type="ECO:0000256" key="4">
    <source>
        <dbReference type="ARBA" id="ARBA00023125"/>
    </source>
</evidence>
<accession>A0A0C7R716</accession>
<name>A0A0C7R716_PARSO</name>
<evidence type="ECO:0000256" key="3">
    <source>
        <dbReference type="ARBA" id="ARBA00023082"/>
    </source>
</evidence>
<dbReference type="AlphaFoldDB" id="A0A0C7R716"/>
<dbReference type="InterPro" id="IPR039425">
    <property type="entry name" value="RNA_pol_sigma-70-like"/>
</dbReference>
<dbReference type="SUPFAM" id="SSF88659">
    <property type="entry name" value="Sigma3 and sigma4 domains of RNA polymerase sigma factors"/>
    <property type="match status" value="1"/>
</dbReference>
<dbReference type="PANTHER" id="PTHR43133">
    <property type="entry name" value="RNA POLYMERASE ECF-TYPE SIGMA FACTO"/>
    <property type="match status" value="1"/>
</dbReference>
<protein>
    <submittedName>
        <fullName evidence="7">RNA polymerase factor sigma-70</fullName>
    </submittedName>
</protein>
<dbReference type="PANTHER" id="PTHR43133:SF8">
    <property type="entry name" value="RNA POLYMERASE SIGMA FACTOR HI_1459-RELATED"/>
    <property type="match status" value="1"/>
</dbReference>
<evidence type="ECO:0000313" key="8">
    <source>
        <dbReference type="Proteomes" id="UP000049127"/>
    </source>
</evidence>
<evidence type="ECO:0000256" key="2">
    <source>
        <dbReference type="ARBA" id="ARBA00023015"/>
    </source>
</evidence>
<dbReference type="InterPro" id="IPR036388">
    <property type="entry name" value="WH-like_DNA-bd_sf"/>
</dbReference>
<dbReference type="RefSeq" id="WP_055333361.1">
    <property type="nucleotide sequence ID" value="NZ_CDNF01000003.1"/>
</dbReference>
<comment type="similarity">
    <text evidence="1">Belongs to the sigma-70 factor family. ECF subfamily.</text>
</comment>
<evidence type="ECO:0000256" key="5">
    <source>
        <dbReference type="ARBA" id="ARBA00023163"/>
    </source>
</evidence>
<dbReference type="Gene3D" id="1.10.10.10">
    <property type="entry name" value="Winged helix-like DNA-binding domain superfamily/Winged helix DNA-binding domain"/>
    <property type="match status" value="1"/>
</dbReference>
<dbReference type="OrthoDB" id="2678696at2"/>
<dbReference type="GO" id="GO:0006352">
    <property type="term" value="P:DNA-templated transcription initiation"/>
    <property type="evidence" value="ECO:0007669"/>
    <property type="project" value="InterPro"/>
</dbReference>
<dbReference type="GO" id="GO:0003677">
    <property type="term" value="F:DNA binding"/>
    <property type="evidence" value="ECO:0007669"/>
    <property type="project" value="UniProtKB-KW"/>
</dbReference>
<dbReference type="EMBL" id="CEKZ01000003">
    <property type="protein sequence ID" value="CEQ03829.1"/>
    <property type="molecule type" value="Genomic_DNA"/>
</dbReference>
<dbReference type="NCBIfam" id="TIGR02937">
    <property type="entry name" value="sigma70-ECF"/>
    <property type="match status" value="1"/>
</dbReference>
<keyword evidence="3" id="KW-0731">Sigma factor</keyword>
<evidence type="ECO:0000259" key="6">
    <source>
        <dbReference type="Pfam" id="PF04542"/>
    </source>
</evidence>
<dbReference type="Pfam" id="PF04542">
    <property type="entry name" value="Sigma70_r2"/>
    <property type="match status" value="1"/>
</dbReference>
<dbReference type="InterPro" id="IPR014284">
    <property type="entry name" value="RNA_pol_sigma-70_dom"/>
</dbReference>
<keyword evidence="5" id="KW-0804">Transcription</keyword>
<reference evidence="7 8" key="1">
    <citation type="submission" date="2015-01" db="EMBL/GenBank/DDBJ databases">
        <authorList>
            <person name="Aslett A.Martin."/>
            <person name="De Silva Nishadi"/>
        </authorList>
    </citation>
    <scope>NUCLEOTIDE SEQUENCE [LARGE SCALE GENOMIC DNA]</scope>
    <source>
        <strain evidence="7 8">R28058</strain>
    </source>
</reference>
<keyword evidence="2" id="KW-0805">Transcription regulation</keyword>
<gene>
    <name evidence="7" type="ORF">R28058_15621</name>
</gene>
<organism evidence="7 8">
    <name type="scientific">Paraclostridium sordellii</name>
    <name type="common">Clostridium sordellii</name>
    <dbReference type="NCBI Taxonomy" id="1505"/>
    <lineage>
        <taxon>Bacteria</taxon>
        <taxon>Bacillati</taxon>
        <taxon>Bacillota</taxon>
        <taxon>Clostridia</taxon>
        <taxon>Peptostreptococcales</taxon>
        <taxon>Peptostreptococcaceae</taxon>
        <taxon>Paraclostridium</taxon>
    </lineage>
</organism>